<evidence type="ECO:0000256" key="2">
    <source>
        <dbReference type="PROSITE-ProRule" id="PRU00846"/>
    </source>
</evidence>
<dbReference type="SMART" id="SM01199">
    <property type="entry name" value="FDF"/>
    <property type="match status" value="1"/>
</dbReference>
<evidence type="ECO:0000256" key="1">
    <source>
        <dbReference type="ARBA" id="ARBA00010415"/>
    </source>
</evidence>
<feature type="short sequence motif" description="TFG box" evidence="3">
    <location>
        <begin position="286"/>
        <end position="306"/>
    </location>
</feature>
<evidence type="ECO:0000259" key="6">
    <source>
        <dbReference type="PROSITE" id="PS51536"/>
    </source>
</evidence>
<feature type="compositionally biased region" description="Polar residues" evidence="4">
    <location>
        <begin position="172"/>
        <end position="183"/>
    </location>
</feature>
<dbReference type="OrthoDB" id="21539at2759"/>
<organism evidence="7">
    <name type="scientific">Capitella teleta</name>
    <name type="common">Polychaete worm</name>
    <dbReference type="NCBI Taxonomy" id="283909"/>
    <lineage>
        <taxon>Eukaryota</taxon>
        <taxon>Metazoa</taxon>
        <taxon>Spiralia</taxon>
        <taxon>Lophotrochozoa</taxon>
        <taxon>Annelida</taxon>
        <taxon>Polychaeta</taxon>
        <taxon>Sedentaria</taxon>
        <taxon>Scolecida</taxon>
        <taxon>Capitellidae</taxon>
        <taxon>Capitella</taxon>
    </lineage>
</organism>
<feature type="compositionally biased region" description="Gly residues" evidence="4">
    <location>
        <begin position="314"/>
        <end position="334"/>
    </location>
</feature>
<evidence type="ECO:0000256" key="3">
    <source>
        <dbReference type="PROSITE-ProRule" id="PRU00869"/>
    </source>
</evidence>
<feature type="region of interest" description="Disordered" evidence="4">
    <location>
        <begin position="51"/>
        <end position="255"/>
    </location>
</feature>
<evidence type="ECO:0000313" key="7">
    <source>
        <dbReference type="EMBL" id="ELT99954.1"/>
    </source>
</evidence>
<dbReference type="InterPro" id="IPR025761">
    <property type="entry name" value="FFD_box"/>
</dbReference>
<dbReference type="STRING" id="283909.R7U1U3"/>
<dbReference type="PROSITE" id="PS51513">
    <property type="entry name" value="FFD"/>
    <property type="match status" value="1"/>
</dbReference>
<evidence type="ECO:0000313" key="9">
    <source>
        <dbReference type="Proteomes" id="UP000014760"/>
    </source>
</evidence>
<dbReference type="EMBL" id="AMQN01009844">
    <property type="status" value="NOT_ANNOTATED_CDS"/>
    <property type="molecule type" value="Genomic_DNA"/>
</dbReference>
<dbReference type="PROSITE" id="PS51536">
    <property type="entry name" value="TFG"/>
    <property type="match status" value="1"/>
</dbReference>
<dbReference type="AlphaFoldDB" id="R7U1U3"/>
<dbReference type="GO" id="GO:0003729">
    <property type="term" value="F:mRNA binding"/>
    <property type="evidence" value="ECO:0007669"/>
    <property type="project" value="TreeGrafter"/>
</dbReference>
<gene>
    <name evidence="7" type="ORF">CAPTEDRAFT_223725</name>
</gene>
<sequence length="442" mass="47498">MFYFWTCSRVRSFGTEDRPTKRPVAPRDEVFEYIIFRGSDIKDLHVCEPPKFPSMPQDPAIVKSSGAPSQGTRPPPVSAAPGFNPAAYQPFAPGFQNYNQFGQAPGPIGQAPSGGSAAQFSSAGASSGSRGSTPSLSRRSPSTDPVEAPSPKDPQALAPGARLPPQRDTNDPWGTNKASSGPPGQQRLPHQQQQQQQHSSNAQFDKEMIEKEIKEKLTLGDCGGGSTSSPPSKVTNGGEKAADAAAASGDEADDSVLVEDDNFYDRSKSFFDNISCESVDRSKGVSNRPNWREERKLNSETFGVSGSYRRGYNYRGGRGGRGGGGGFNRGGYNRGGYNNRDGGYQPREGGYNNREGGYNRDGYQNRDGGYNNRDGGYNNRDGGYRGRGGRGGDQQQHRGGRGGGGGEGRGRGRPRNQTWVDYAYDIPANTEEKKPPANKSVS</sequence>
<dbReference type="Gene3D" id="2.30.30.100">
    <property type="match status" value="1"/>
</dbReference>
<dbReference type="EnsemblMetazoa" id="CapteT223725">
    <property type="protein sequence ID" value="CapteP223725"/>
    <property type="gene ID" value="CapteG223725"/>
</dbReference>
<protein>
    <recommendedName>
        <fullName evidence="10">FFD box profile domain-containing protein</fullName>
    </recommendedName>
</protein>
<feature type="compositionally biased region" description="Low complexity" evidence="4">
    <location>
        <begin position="335"/>
        <end position="381"/>
    </location>
</feature>
<feature type="short sequence motif" description="FFD box" evidence="2">
    <location>
        <begin position="262"/>
        <end position="278"/>
    </location>
</feature>
<name>R7U1U3_CAPTE</name>
<dbReference type="GO" id="GO:0034063">
    <property type="term" value="P:stress granule assembly"/>
    <property type="evidence" value="ECO:0007669"/>
    <property type="project" value="TreeGrafter"/>
</dbReference>
<dbReference type="PANTHER" id="PTHR13586">
    <property type="entry name" value="SCD6 PROTEIN-RELATED"/>
    <property type="match status" value="1"/>
</dbReference>
<dbReference type="GO" id="GO:0033962">
    <property type="term" value="P:P-body assembly"/>
    <property type="evidence" value="ECO:0007669"/>
    <property type="project" value="TreeGrafter"/>
</dbReference>
<keyword evidence="9" id="KW-1185">Reference proteome</keyword>
<feature type="compositionally biased region" description="Basic and acidic residues" evidence="4">
    <location>
        <begin position="204"/>
        <end position="218"/>
    </location>
</feature>
<comment type="similarity">
    <text evidence="1">Belongs to the LSM14 family.</text>
</comment>
<evidence type="ECO:0008006" key="10">
    <source>
        <dbReference type="Google" id="ProtNLM"/>
    </source>
</evidence>
<reference evidence="7 9" key="2">
    <citation type="journal article" date="2013" name="Nature">
        <title>Insights into bilaterian evolution from three spiralian genomes.</title>
        <authorList>
            <person name="Simakov O."/>
            <person name="Marletaz F."/>
            <person name="Cho S.J."/>
            <person name="Edsinger-Gonzales E."/>
            <person name="Havlak P."/>
            <person name="Hellsten U."/>
            <person name="Kuo D.H."/>
            <person name="Larsson T."/>
            <person name="Lv J."/>
            <person name="Arendt D."/>
            <person name="Savage R."/>
            <person name="Osoegawa K."/>
            <person name="de Jong P."/>
            <person name="Grimwood J."/>
            <person name="Chapman J.A."/>
            <person name="Shapiro H."/>
            <person name="Aerts A."/>
            <person name="Otillar R.P."/>
            <person name="Terry A.Y."/>
            <person name="Boore J.L."/>
            <person name="Grigoriev I.V."/>
            <person name="Lindberg D.R."/>
            <person name="Seaver E.C."/>
            <person name="Weisblat D.A."/>
            <person name="Putnam N.H."/>
            <person name="Rokhsar D.S."/>
        </authorList>
    </citation>
    <scope>NUCLEOTIDE SEQUENCE</scope>
    <source>
        <strain evidence="7 9">I ESC-2004</strain>
    </source>
</reference>
<dbReference type="SUPFAM" id="SSF50182">
    <property type="entry name" value="Sm-like ribonucleoproteins"/>
    <property type="match status" value="1"/>
</dbReference>
<dbReference type="GO" id="GO:0000932">
    <property type="term" value="C:P-body"/>
    <property type="evidence" value="ECO:0007669"/>
    <property type="project" value="TreeGrafter"/>
</dbReference>
<dbReference type="HOGENOM" id="CLU_620007_0_0_1"/>
<evidence type="ECO:0000313" key="8">
    <source>
        <dbReference type="EnsemblMetazoa" id="CapteP223725"/>
    </source>
</evidence>
<dbReference type="Pfam" id="PF12701">
    <property type="entry name" value="LSM14"/>
    <property type="match status" value="1"/>
</dbReference>
<dbReference type="PANTHER" id="PTHR13586:SF0">
    <property type="entry name" value="TRAILER HITCH, ISOFORM H"/>
    <property type="match status" value="1"/>
</dbReference>
<dbReference type="EMBL" id="KB306344">
    <property type="protein sequence ID" value="ELT99954.1"/>
    <property type="molecule type" value="Genomic_DNA"/>
</dbReference>
<dbReference type="InterPro" id="IPR019050">
    <property type="entry name" value="FDF_dom"/>
</dbReference>
<dbReference type="InterPro" id="IPR025609">
    <property type="entry name" value="Lsm14-like_N"/>
</dbReference>
<feature type="region of interest" description="Disordered" evidence="4">
    <location>
        <begin position="278"/>
        <end position="442"/>
    </location>
</feature>
<feature type="domain" description="TFG box profile" evidence="6">
    <location>
        <begin position="286"/>
        <end position="306"/>
    </location>
</feature>
<feature type="domain" description="FFD box profile" evidence="5">
    <location>
        <begin position="262"/>
        <end position="278"/>
    </location>
</feature>
<dbReference type="OMA" id="INSCYYD"/>
<dbReference type="Proteomes" id="UP000014760">
    <property type="component" value="Unassembled WGS sequence"/>
</dbReference>
<dbReference type="InterPro" id="IPR025768">
    <property type="entry name" value="TFG_box"/>
</dbReference>
<accession>R7U1U3</accession>
<dbReference type="InterPro" id="IPR010920">
    <property type="entry name" value="LSM_dom_sf"/>
</dbReference>
<proteinExistence type="inferred from homology"/>
<dbReference type="SMART" id="SM01271">
    <property type="entry name" value="LSM14"/>
    <property type="match status" value="1"/>
</dbReference>
<reference evidence="8" key="3">
    <citation type="submission" date="2015-06" db="UniProtKB">
        <authorList>
            <consortium name="EnsemblMetazoa"/>
        </authorList>
    </citation>
    <scope>IDENTIFICATION</scope>
</reference>
<dbReference type="FunCoup" id="R7U1U3">
    <property type="interactions" value="2104"/>
</dbReference>
<evidence type="ECO:0000259" key="5">
    <source>
        <dbReference type="PROSITE" id="PS51513"/>
    </source>
</evidence>
<reference evidence="9" key="1">
    <citation type="submission" date="2012-12" db="EMBL/GenBank/DDBJ databases">
        <authorList>
            <person name="Hellsten U."/>
            <person name="Grimwood J."/>
            <person name="Chapman J.A."/>
            <person name="Shapiro H."/>
            <person name="Aerts A."/>
            <person name="Otillar R.P."/>
            <person name="Terry A.Y."/>
            <person name="Boore J.L."/>
            <person name="Simakov O."/>
            <person name="Marletaz F."/>
            <person name="Cho S.-J."/>
            <person name="Edsinger-Gonzales E."/>
            <person name="Havlak P."/>
            <person name="Kuo D.-H."/>
            <person name="Larsson T."/>
            <person name="Lv J."/>
            <person name="Arendt D."/>
            <person name="Savage R."/>
            <person name="Osoegawa K."/>
            <person name="de Jong P."/>
            <person name="Lindberg D.R."/>
            <person name="Seaver E.C."/>
            <person name="Weisblat D.A."/>
            <person name="Putnam N.H."/>
            <person name="Grigoriev I.V."/>
            <person name="Rokhsar D.S."/>
        </authorList>
    </citation>
    <scope>NUCLEOTIDE SEQUENCE</scope>
    <source>
        <strain evidence="9">I ESC-2004</strain>
    </source>
</reference>
<feature type="compositionally biased region" description="Low complexity" evidence="4">
    <location>
        <begin position="237"/>
        <end position="249"/>
    </location>
</feature>
<evidence type="ECO:0000256" key="4">
    <source>
        <dbReference type="SAM" id="MobiDB-lite"/>
    </source>
</evidence>
<dbReference type="Pfam" id="PF09532">
    <property type="entry name" value="FDF"/>
    <property type="match status" value="1"/>
</dbReference>
<feature type="compositionally biased region" description="Low complexity" evidence="4">
    <location>
        <begin position="102"/>
        <end position="142"/>
    </location>
</feature>